<protein>
    <submittedName>
        <fullName evidence="2">Uncharacterized protein</fullName>
    </submittedName>
</protein>
<name>A0A7W7GZT7_9ACTN</name>
<evidence type="ECO:0000313" key="2">
    <source>
        <dbReference type="EMBL" id="MBB4741351.1"/>
    </source>
</evidence>
<reference evidence="2 3" key="1">
    <citation type="submission" date="2020-08" db="EMBL/GenBank/DDBJ databases">
        <title>Sequencing the genomes of 1000 actinobacteria strains.</title>
        <authorList>
            <person name="Klenk H.-P."/>
        </authorList>
    </citation>
    <scope>NUCLEOTIDE SEQUENCE [LARGE SCALE GENOMIC DNA]</scope>
    <source>
        <strain evidence="2 3">DSM 45809</strain>
    </source>
</reference>
<proteinExistence type="predicted"/>
<keyword evidence="3" id="KW-1185">Reference proteome</keyword>
<comment type="caution">
    <text evidence="2">The sequence shown here is derived from an EMBL/GenBank/DDBJ whole genome shotgun (WGS) entry which is preliminary data.</text>
</comment>
<gene>
    <name evidence="2" type="ORF">BJY16_004810</name>
</gene>
<dbReference type="EMBL" id="JACHNB010000001">
    <property type="protein sequence ID" value="MBB4741351.1"/>
    <property type="molecule type" value="Genomic_DNA"/>
</dbReference>
<keyword evidence="1" id="KW-1133">Transmembrane helix</keyword>
<sequence>MLELALLIVLGTSAWVFQGTRATAERVGSHSVPSIQHVLAAHAALVEADQAAVASFRSGAVGLTGPGERYQNQIALAGQSLTQLAVDSVAGAGVGQSIQLVQGQLAAYSGLIEQADAHFRKDPASVLAVADLWYASRLLHMPDGILDQLDDLLAVEQRTLDRQLTTGRMAPGWVAVWIVPVTVLLGLLLATQVFLSRRFRRTFNPPLIAATLAVLALAAGMSFDFAARGELTATRQAGTTLVGVWHARIDAADQRGQKMLGEAVAKACRGACGDMVVAKAAAEPPAEEALTARIKDVDGHAAAATATTGRLLLLLLAALIAMALVPLGLYPRINEYR</sequence>
<accession>A0A7W7GZT7</accession>
<keyword evidence="1" id="KW-0472">Membrane</keyword>
<dbReference type="RefSeq" id="WP_185041852.1">
    <property type="nucleotide sequence ID" value="NZ_BAABFG010000005.1"/>
</dbReference>
<dbReference type="Proteomes" id="UP000546162">
    <property type="component" value="Unassembled WGS sequence"/>
</dbReference>
<feature type="transmembrane region" description="Helical" evidence="1">
    <location>
        <begin position="311"/>
        <end position="330"/>
    </location>
</feature>
<feature type="transmembrane region" description="Helical" evidence="1">
    <location>
        <begin position="172"/>
        <end position="195"/>
    </location>
</feature>
<dbReference type="AlphaFoldDB" id="A0A7W7GZT7"/>
<evidence type="ECO:0000256" key="1">
    <source>
        <dbReference type="SAM" id="Phobius"/>
    </source>
</evidence>
<keyword evidence="1" id="KW-0812">Transmembrane</keyword>
<organism evidence="2 3">
    <name type="scientific">Actinoplanes octamycinicus</name>
    <dbReference type="NCBI Taxonomy" id="135948"/>
    <lineage>
        <taxon>Bacteria</taxon>
        <taxon>Bacillati</taxon>
        <taxon>Actinomycetota</taxon>
        <taxon>Actinomycetes</taxon>
        <taxon>Micromonosporales</taxon>
        <taxon>Micromonosporaceae</taxon>
        <taxon>Actinoplanes</taxon>
    </lineage>
</organism>
<evidence type="ECO:0000313" key="3">
    <source>
        <dbReference type="Proteomes" id="UP000546162"/>
    </source>
</evidence>